<dbReference type="InterPro" id="IPR017932">
    <property type="entry name" value="GATase_2_dom"/>
</dbReference>
<dbReference type="GO" id="GO:0019676">
    <property type="term" value="P:ammonia assimilation cycle"/>
    <property type="evidence" value="ECO:0007669"/>
    <property type="project" value="TreeGrafter"/>
</dbReference>
<evidence type="ECO:0000256" key="6">
    <source>
        <dbReference type="ARBA" id="ARBA00022630"/>
    </source>
</evidence>
<evidence type="ECO:0000256" key="14">
    <source>
        <dbReference type="ARBA" id="ARBA00023291"/>
    </source>
</evidence>
<feature type="non-terminal residue" evidence="20">
    <location>
        <position position="1009"/>
    </location>
</feature>
<dbReference type="InterPro" id="IPR006982">
    <property type="entry name" value="Glu_synth_centr_N"/>
</dbReference>
<evidence type="ECO:0000256" key="16">
    <source>
        <dbReference type="ARBA" id="ARBA00048151"/>
    </source>
</evidence>
<evidence type="ECO:0000256" key="8">
    <source>
        <dbReference type="ARBA" id="ARBA00022723"/>
    </source>
</evidence>
<dbReference type="InterPro" id="IPR029055">
    <property type="entry name" value="Ntn_hydrolases_N"/>
</dbReference>
<evidence type="ECO:0000256" key="18">
    <source>
        <dbReference type="ARBA" id="ARBA00079921"/>
    </source>
</evidence>
<evidence type="ECO:0000256" key="9">
    <source>
        <dbReference type="ARBA" id="ARBA00022962"/>
    </source>
</evidence>
<evidence type="ECO:0000256" key="13">
    <source>
        <dbReference type="ARBA" id="ARBA00023164"/>
    </source>
</evidence>
<dbReference type="Gene3D" id="3.60.20.10">
    <property type="entry name" value="Glutamine Phosphoribosylpyrophosphate, subunit 1, domain 1"/>
    <property type="match status" value="1"/>
</dbReference>
<keyword evidence="11" id="KW-0408">Iron</keyword>
<dbReference type="Gene3D" id="3.20.20.70">
    <property type="entry name" value="Aldolase class I"/>
    <property type="match status" value="2"/>
</dbReference>
<evidence type="ECO:0000256" key="3">
    <source>
        <dbReference type="ARBA" id="ARBA00009716"/>
    </source>
</evidence>
<keyword evidence="8" id="KW-0479">Metal-binding</keyword>
<dbReference type="PANTHER" id="PTHR11938">
    <property type="entry name" value="FAD NADPH DEHYDROGENASE/OXIDOREDUCTASE"/>
    <property type="match status" value="1"/>
</dbReference>
<keyword evidence="5" id="KW-0028">Amino-acid biosynthesis</keyword>
<accession>A0A6J4VHI1</accession>
<dbReference type="PROSITE" id="PS51278">
    <property type="entry name" value="GATASE_TYPE_2"/>
    <property type="match status" value="1"/>
</dbReference>
<dbReference type="SUPFAM" id="SSF56235">
    <property type="entry name" value="N-terminal nucleophile aminohydrolases (Ntn hydrolases)"/>
    <property type="match status" value="1"/>
</dbReference>
<sequence length="1009" mass="107743">MSHASRLAPLYDPAYEHDSCGVGLVVDIAGRPSRSIVERALSGVVNLTHRGGIGADARTGDGAGLLTQVPIALFRPDLDRLGRPDLEPGDLGVAMVFLPPVRAACARGWLEAAMKERGLPVLGWRVVPTEPEVLGEVARSTLPEIAQLLIARPTGMDGVRFERELFLARRGAERRAAEAGAGEGDFFVVSCSARTLIYKGFCLPKDLAAFYDDLRNPAYQSAIALFHQRYSTNTLPTWAMAQPFRYLAHNGEINTVGGNRRWMDARAPLLDLLGEGPESLAPVVSWGGSDSLSLDNVVELLVHGGRSVPHALMMLVPEAWEDRTDMTEARRAFAAYHAGLVEPWDGPAALGFSDGVMAGATLDRNGLRPLRYAITRDGLLIAGSEAGTVEVDPGEIVEKGRLGPGQMILVDTRRGLVLRNDDLKNEIAAASPYGEWLEAGRVEIGPFAPEPRPSLVAEMAPGRRAPDPAAVARQRAFGYTAEELRLVVQPMAGEGKEPTWSMGDDAPLAVLSEKPRPLHAYFRQRFAQVTNPAIDSLRERSVMALDAVVGRRGNLLDPGPAVARLAHLPSVALTPHQLAQLEAIGGDLRTARISVCFGLPSTEATTGSALIAALDRVVAEAEAAVRDGVAVLVLSDKDVDADHAAVPMLLAVGAVHHALIGQGLRSLADIVVESGEVNDVHAFACLIGYGASAVVPYVALEAASALAGTRGHEGLGEGDLHLNYLRALEKGFLKVVAKMGISTAMGYRGAQIFETIGLAPDVVGRAFVGTPARLAGIGFAEIETDLLQRHRDAYAESSPAAKLPDLGFVRYRKEGEPHAYEPPLVKALQAAVTAGDRDLYATYRRHVADHPLTAVRDLLEIKPLGEPVELAEVESVETIVARFVVTAMSLGALSPEAYRTLATAMNRIGARSNSGEGGEDPAWYDEARRGPDVPHSKVKQVASGRFGVNARYLAEAEELEIKIAQGSKPGEGGQLPGHKVTAFIARVRHAVPGLPLISPPPHHDIYSIE</sequence>
<dbReference type="GO" id="GO:0006537">
    <property type="term" value="P:glutamate biosynthetic process"/>
    <property type="evidence" value="ECO:0007669"/>
    <property type="project" value="UniProtKB-KW"/>
</dbReference>
<dbReference type="GO" id="GO:0004355">
    <property type="term" value="F:glutamate synthase (NADPH) activity"/>
    <property type="evidence" value="ECO:0007669"/>
    <property type="project" value="UniProtKB-EC"/>
</dbReference>
<evidence type="ECO:0000256" key="10">
    <source>
        <dbReference type="ARBA" id="ARBA00023002"/>
    </source>
</evidence>
<dbReference type="NCBIfam" id="NF008730">
    <property type="entry name" value="PRK11750.1"/>
    <property type="match status" value="1"/>
</dbReference>
<proteinExistence type="inferred from homology"/>
<dbReference type="InterPro" id="IPR002932">
    <property type="entry name" value="Glu_synthdom"/>
</dbReference>
<evidence type="ECO:0000256" key="7">
    <source>
        <dbReference type="ARBA" id="ARBA00022643"/>
    </source>
</evidence>
<protein>
    <recommendedName>
        <fullName evidence="17">Glutamate synthase [NADPH] large chain</fullName>
        <ecNumber evidence="4">1.4.1.13</ecNumber>
    </recommendedName>
    <alternativeName>
        <fullName evidence="18">Glutamate synthase subunit alpha</fullName>
    </alternativeName>
</protein>
<dbReference type="Pfam" id="PF01645">
    <property type="entry name" value="Glu_synthase"/>
    <property type="match status" value="1"/>
</dbReference>
<dbReference type="AlphaFoldDB" id="A0A6J4VHI1"/>
<evidence type="ECO:0000256" key="11">
    <source>
        <dbReference type="ARBA" id="ARBA00023004"/>
    </source>
</evidence>
<dbReference type="FunFam" id="3.60.20.10:FF:000001">
    <property type="entry name" value="Glutamate synthase, large subunit"/>
    <property type="match status" value="1"/>
</dbReference>
<dbReference type="InterPro" id="IPR013785">
    <property type="entry name" value="Aldolase_TIM"/>
</dbReference>
<evidence type="ECO:0000256" key="17">
    <source>
        <dbReference type="ARBA" id="ARBA00072108"/>
    </source>
</evidence>
<dbReference type="Pfam" id="PF00310">
    <property type="entry name" value="GATase_2"/>
    <property type="match status" value="1"/>
</dbReference>
<comment type="cofactor">
    <cofactor evidence="1">
        <name>FMN</name>
        <dbReference type="ChEBI" id="CHEBI:58210"/>
    </cofactor>
</comment>
<evidence type="ECO:0000313" key="20">
    <source>
        <dbReference type="EMBL" id="CAA9577520.1"/>
    </source>
</evidence>
<evidence type="ECO:0000259" key="19">
    <source>
        <dbReference type="PROSITE" id="PS51278"/>
    </source>
</evidence>
<evidence type="ECO:0000256" key="4">
    <source>
        <dbReference type="ARBA" id="ARBA00012079"/>
    </source>
</evidence>
<dbReference type="PANTHER" id="PTHR11938:SF133">
    <property type="entry name" value="GLUTAMATE SYNTHASE (NADH)"/>
    <property type="match status" value="1"/>
</dbReference>
<keyword evidence="10 20" id="KW-0560">Oxidoreductase</keyword>
<name>A0A6J4VHI1_9BACT</name>
<dbReference type="EC" id="1.4.1.13" evidence="4"/>
<evidence type="ECO:0000256" key="2">
    <source>
        <dbReference type="ARBA" id="ARBA00001927"/>
    </source>
</evidence>
<keyword evidence="9" id="KW-0315">Glutamine amidotransferase</keyword>
<dbReference type="GO" id="GO:0051538">
    <property type="term" value="F:3 iron, 4 sulfur cluster binding"/>
    <property type="evidence" value="ECO:0007669"/>
    <property type="project" value="UniProtKB-KW"/>
</dbReference>
<evidence type="ECO:0000256" key="5">
    <source>
        <dbReference type="ARBA" id="ARBA00022605"/>
    </source>
</evidence>
<evidence type="ECO:0000256" key="1">
    <source>
        <dbReference type="ARBA" id="ARBA00001917"/>
    </source>
</evidence>
<gene>
    <name evidence="20" type="ORF">AVDCRST_MAG59-4306</name>
</gene>
<evidence type="ECO:0000256" key="15">
    <source>
        <dbReference type="ARBA" id="ARBA00037898"/>
    </source>
</evidence>
<keyword evidence="13" id="KW-0314">Glutamate biosynthesis</keyword>
<evidence type="ECO:0000256" key="12">
    <source>
        <dbReference type="ARBA" id="ARBA00023014"/>
    </source>
</evidence>
<dbReference type="InterPro" id="IPR050711">
    <property type="entry name" value="ET-N_metabolism_enzyme"/>
</dbReference>
<dbReference type="GO" id="GO:0046872">
    <property type="term" value="F:metal ion binding"/>
    <property type="evidence" value="ECO:0007669"/>
    <property type="project" value="UniProtKB-KW"/>
</dbReference>
<feature type="domain" description="Glutamine amidotransferase type-2" evidence="19">
    <location>
        <begin position="20"/>
        <end position="413"/>
    </location>
</feature>
<keyword evidence="6" id="KW-0285">Flavoprotein</keyword>
<organism evidence="20">
    <name type="scientific">uncultured Thermomicrobiales bacterium</name>
    <dbReference type="NCBI Taxonomy" id="1645740"/>
    <lineage>
        <taxon>Bacteria</taxon>
        <taxon>Pseudomonadati</taxon>
        <taxon>Thermomicrobiota</taxon>
        <taxon>Thermomicrobia</taxon>
        <taxon>Thermomicrobiales</taxon>
        <taxon>environmental samples</taxon>
    </lineage>
</organism>
<reference evidence="20" key="1">
    <citation type="submission" date="2020-02" db="EMBL/GenBank/DDBJ databases">
        <authorList>
            <person name="Meier V. D."/>
        </authorList>
    </citation>
    <scope>NUCLEOTIDE SEQUENCE</scope>
    <source>
        <strain evidence="20">AVDCRST_MAG59</strain>
    </source>
</reference>
<keyword evidence="14" id="KW-0003">3Fe-4S</keyword>
<comment type="similarity">
    <text evidence="3">Belongs to the glutamate synthase family.</text>
</comment>
<comment type="catalytic activity">
    <reaction evidence="16">
        <text>2 L-glutamate + NADP(+) = L-glutamine + 2-oxoglutarate + NADPH + H(+)</text>
        <dbReference type="Rhea" id="RHEA:15501"/>
        <dbReference type="ChEBI" id="CHEBI:15378"/>
        <dbReference type="ChEBI" id="CHEBI:16810"/>
        <dbReference type="ChEBI" id="CHEBI:29985"/>
        <dbReference type="ChEBI" id="CHEBI:57783"/>
        <dbReference type="ChEBI" id="CHEBI:58349"/>
        <dbReference type="ChEBI" id="CHEBI:58359"/>
        <dbReference type="EC" id="1.4.1.13"/>
    </reaction>
</comment>
<comment type="pathway">
    <text evidence="15">Amino-acid biosynthesis; L-glutamate biosynthesis via GLT pathway; L-glutamate from 2-oxoglutarate and L-glutamine (NADP(+) route): step 1/1.</text>
</comment>
<keyword evidence="7" id="KW-0288">FMN</keyword>
<keyword evidence="12" id="KW-0411">Iron-sulfur</keyword>
<dbReference type="Pfam" id="PF04898">
    <property type="entry name" value="Glu_syn_central"/>
    <property type="match status" value="1"/>
</dbReference>
<dbReference type="EMBL" id="CADCWF010000314">
    <property type="protein sequence ID" value="CAA9577520.1"/>
    <property type="molecule type" value="Genomic_DNA"/>
</dbReference>
<dbReference type="CDD" id="cd00713">
    <property type="entry name" value="GltS"/>
    <property type="match status" value="1"/>
</dbReference>
<dbReference type="SUPFAM" id="SSF51395">
    <property type="entry name" value="FMN-linked oxidoreductases"/>
    <property type="match status" value="1"/>
</dbReference>
<comment type="cofactor">
    <cofactor evidence="2">
        <name>[3Fe-4S] cluster</name>
        <dbReference type="ChEBI" id="CHEBI:21137"/>
    </cofactor>
</comment>